<dbReference type="SUPFAM" id="SSF52283">
    <property type="entry name" value="Formate/glycerate dehydrogenase catalytic domain-like"/>
    <property type="match status" value="1"/>
</dbReference>
<evidence type="ECO:0000259" key="5">
    <source>
        <dbReference type="Pfam" id="PF02826"/>
    </source>
</evidence>
<evidence type="ECO:0000259" key="4">
    <source>
        <dbReference type="Pfam" id="PF00389"/>
    </source>
</evidence>
<sequence length="316" mass="33882">MNRPVVGILEPDAFSAKARAALESAGFEVRTFSSAHPLAAFLHEVDALFIRLGRFIDGDLLRLAPRLRWLISPTTGVTHIDTDAASARGVTVLTLAGNTHLIEHITSTPEHALGLTLALLRNYGRAFVTAENLHWDRDSVRGHMLAGQCVGLIGHGRVGRRLAQTFSALGCRVSLHDPTQITDGPDARRLPDADAVIASSDIVILAASYAPGDPVILDAARLDALAGKFLVNIARGELIDEAALIERLERDLFAGVALDVIQNENAPANNLPRLAALTQNRNLLLTPHVGGATWQAMALTEEIMADMFVAAWQAAT</sequence>
<dbReference type="AlphaFoldDB" id="A0A917I662"/>
<dbReference type="Pfam" id="PF02826">
    <property type="entry name" value="2-Hacid_dh_C"/>
    <property type="match status" value="1"/>
</dbReference>
<comment type="caution">
    <text evidence="6">The sequence shown here is derived from an EMBL/GenBank/DDBJ whole genome shotgun (WGS) entry which is preliminary data.</text>
</comment>
<proteinExistence type="inferred from homology"/>
<dbReference type="InterPro" id="IPR050223">
    <property type="entry name" value="D-isomer_2-hydroxyacid_DH"/>
</dbReference>
<dbReference type="GO" id="GO:0051287">
    <property type="term" value="F:NAD binding"/>
    <property type="evidence" value="ECO:0007669"/>
    <property type="project" value="InterPro"/>
</dbReference>
<evidence type="ECO:0000256" key="2">
    <source>
        <dbReference type="ARBA" id="ARBA00023027"/>
    </source>
</evidence>
<dbReference type="PANTHER" id="PTHR10996:SF178">
    <property type="entry name" value="2-HYDROXYACID DEHYDROGENASE YGL185C-RELATED"/>
    <property type="match status" value="1"/>
</dbReference>
<comment type="similarity">
    <text evidence="3">Belongs to the D-isomer specific 2-hydroxyacid dehydrogenase family.</text>
</comment>
<dbReference type="InterPro" id="IPR006139">
    <property type="entry name" value="D-isomer_2_OHA_DH_cat_dom"/>
</dbReference>
<evidence type="ECO:0000256" key="3">
    <source>
        <dbReference type="RuleBase" id="RU003719"/>
    </source>
</evidence>
<dbReference type="InterPro" id="IPR036291">
    <property type="entry name" value="NAD(P)-bd_dom_sf"/>
</dbReference>
<dbReference type="GO" id="GO:0016618">
    <property type="term" value="F:hydroxypyruvate reductase [NAD(P)H] activity"/>
    <property type="evidence" value="ECO:0007669"/>
    <property type="project" value="TreeGrafter"/>
</dbReference>
<dbReference type="Gene3D" id="3.40.50.720">
    <property type="entry name" value="NAD(P)-binding Rossmann-like Domain"/>
    <property type="match status" value="2"/>
</dbReference>
<dbReference type="EMBL" id="BMES01000001">
    <property type="protein sequence ID" value="GGH15516.1"/>
    <property type="molecule type" value="Genomic_DNA"/>
</dbReference>
<keyword evidence="2" id="KW-0520">NAD</keyword>
<dbReference type="PANTHER" id="PTHR10996">
    <property type="entry name" value="2-HYDROXYACID DEHYDROGENASE-RELATED"/>
    <property type="match status" value="1"/>
</dbReference>
<keyword evidence="1 3" id="KW-0560">Oxidoreductase</keyword>
<reference evidence="6" key="2">
    <citation type="submission" date="2020-09" db="EMBL/GenBank/DDBJ databases">
        <authorList>
            <person name="Sun Q."/>
            <person name="Zhou Y."/>
        </authorList>
    </citation>
    <scope>NUCLEOTIDE SEQUENCE</scope>
    <source>
        <strain evidence="6">CGMCC 1.12214</strain>
    </source>
</reference>
<protein>
    <submittedName>
        <fullName evidence="6">Hydroxyacid dehydrogenase</fullName>
    </submittedName>
</protein>
<gene>
    <name evidence="6" type="ORF">GCM10007036_15580</name>
</gene>
<dbReference type="GO" id="GO:0030267">
    <property type="term" value="F:glyoxylate reductase (NADPH) activity"/>
    <property type="evidence" value="ECO:0007669"/>
    <property type="project" value="TreeGrafter"/>
</dbReference>
<reference evidence="6" key="1">
    <citation type="journal article" date="2014" name="Int. J. Syst. Evol. Microbiol.">
        <title>Complete genome sequence of Corynebacterium casei LMG S-19264T (=DSM 44701T), isolated from a smear-ripened cheese.</title>
        <authorList>
            <consortium name="US DOE Joint Genome Institute (JGI-PGF)"/>
            <person name="Walter F."/>
            <person name="Albersmeier A."/>
            <person name="Kalinowski J."/>
            <person name="Ruckert C."/>
        </authorList>
    </citation>
    <scope>NUCLEOTIDE SEQUENCE</scope>
    <source>
        <strain evidence="6">CGMCC 1.12214</strain>
    </source>
</reference>
<dbReference type="Proteomes" id="UP000603912">
    <property type="component" value="Unassembled WGS sequence"/>
</dbReference>
<dbReference type="InterPro" id="IPR006140">
    <property type="entry name" value="D-isomer_DH_NAD-bd"/>
</dbReference>
<evidence type="ECO:0000313" key="6">
    <source>
        <dbReference type="EMBL" id="GGH15516.1"/>
    </source>
</evidence>
<dbReference type="SUPFAM" id="SSF51735">
    <property type="entry name" value="NAD(P)-binding Rossmann-fold domains"/>
    <property type="match status" value="1"/>
</dbReference>
<feature type="domain" description="D-isomer specific 2-hydroxyacid dehydrogenase catalytic" evidence="4">
    <location>
        <begin position="16"/>
        <end position="310"/>
    </location>
</feature>
<evidence type="ECO:0000313" key="7">
    <source>
        <dbReference type="Proteomes" id="UP000603912"/>
    </source>
</evidence>
<dbReference type="GO" id="GO:0005829">
    <property type="term" value="C:cytosol"/>
    <property type="evidence" value="ECO:0007669"/>
    <property type="project" value="TreeGrafter"/>
</dbReference>
<organism evidence="6 7">
    <name type="scientific">Alsobacter metallidurans</name>
    <dbReference type="NCBI Taxonomy" id="340221"/>
    <lineage>
        <taxon>Bacteria</taxon>
        <taxon>Pseudomonadati</taxon>
        <taxon>Pseudomonadota</taxon>
        <taxon>Alphaproteobacteria</taxon>
        <taxon>Hyphomicrobiales</taxon>
        <taxon>Alsobacteraceae</taxon>
        <taxon>Alsobacter</taxon>
    </lineage>
</organism>
<feature type="domain" description="D-isomer specific 2-hydroxyacid dehydrogenase NAD-binding" evidence="5">
    <location>
        <begin position="113"/>
        <end position="290"/>
    </location>
</feature>
<dbReference type="RefSeq" id="WP_188517079.1">
    <property type="nucleotide sequence ID" value="NZ_BMES01000001.1"/>
</dbReference>
<evidence type="ECO:0000256" key="1">
    <source>
        <dbReference type="ARBA" id="ARBA00023002"/>
    </source>
</evidence>
<keyword evidence="7" id="KW-1185">Reference proteome</keyword>
<accession>A0A917I662</accession>
<name>A0A917I662_9HYPH</name>
<dbReference type="Pfam" id="PF00389">
    <property type="entry name" value="2-Hacid_dh"/>
    <property type="match status" value="1"/>
</dbReference>